<evidence type="ECO:0000256" key="8">
    <source>
        <dbReference type="ARBA" id="ARBA00038436"/>
    </source>
</evidence>
<keyword evidence="3" id="KW-1003">Cell membrane</keyword>
<evidence type="ECO:0000256" key="1">
    <source>
        <dbReference type="ARBA" id="ARBA00004429"/>
    </source>
</evidence>
<keyword evidence="7 9" id="KW-0472">Membrane</keyword>
<proteinExistence type="inferred from homology"/>
<evidence type="ECO:0000256" key="7">
    <source>
        <dbReference type="ARBA" id="ARBA00023136"/>
    </source>
</evidence>
<organism evidence="11 12">
    <name type="scientific">Halovulum marinum</name>
    <dbReference type="NCBI Taxonomy" id="2662447"/>
    <lineage>
        <taxon>Bacteria</taxon>
        <taxon>Pseudomonadati</taxon>
        <taxon>Pseudomonadota</taxon>
        <taxon>Alphaproteobacteria</taxon>
        <taxon>Rhodobacterales</taxon>
        <taxon>Paracoccaceae</taxon>
        <taxon>Halovulum</taxon>
    </lineage>
</organism>
<protein>
    <recommendedName>
        <fullName evidence="9">TRAP transporter small permease protein</fullName>
    </recommendedName>
</protein>
<dbReference type="PANTHER" id="PTHR35011">
    <property type="entry name" value="2,3-DIKETO-L-GULONATE TRAP TRANSPORTER SMALL PERMEASE PROTEIN YIAM"/>
    <property type="match status" value="1"/>
</dbReference>
<dbReference type="GO" id="GO:0022857">
    <property type="term" value="F:transmembrane transporter activity"/>
    <property type="evidence" value="ECO:0007669"/>
    <property type="project" value="UniProtKB-UniRule"/>
</dbReference>
<feature type="transmembrane region" description="Helical" evidence="9">
    <location>
        <begin position="133"/>
        <end position="151"/>
    </location>
</feature>
<dbReference type="EMBL" id="WIND01000002">
    <property type="protein sequence ID" value="MSU88765.1"/>
    <property type="molecule type" value="Genomic_DNA"/>
</dbReference>
<evidence type="ECO:0000256" key="6">
    <source>
        <dbReference type="ARBA" id="ARBA00022989"/>
    </source>
</evidence>
<keyword evidence="5 9" id="KW-0812">Transmembrane</keyword>
<dbReference type="Proteomes" id="UP000474957">
    <property type="component" value="Unassembled WGS sequence"/>
</dbReference>
<evidence type="ECO:0000256" key="3">
    <source>
        <dbReference type="ARBA" id="ARBA00022475"/>
    </source>
</evidence>
<evidence type="ECO:0000313" key="12">
    <source>
        <dbReference type="Proteomes" id="UP000474957"/>
    </source>
</evidence>
<comment type="subunit">
    <text evidence="9">The complex comprises the extracytoplasmic solute receptor protein and the two transmembrane proteins.</text>
</comment>
<comment type="function">
    <text evidence="9">Part of the tripartite ATP-independent periplasmic (TRAP) transport system.</text>
</comment>
<comment type="similarity">
    <text evidence="8 9">Belongs to the TRAP transporter small permease family.</text>
</comment>
<evidence type="ECO:0000259" key="10">
    <source>
        <dbReference type="Pfam" id="PF04290"/>
    </source>
</evidence>
<keyword evidence="2 9" id="KW-0813">Transport</keyword>
<evidence type="ECO:0000313" key="11">
    <source>
        <dbReference type="EMBL" id="MSU88765.1"/>
    </source>
</evidence>
<evidence type="ECO:0000256" key="5">
    <source>
        <dbReference type="ARBA" id="ARBA00022692"/>
    </source>
</evidence>
<dbReference type="RefSeq" id="WP_154445114.1">
    <property type="nucleotide sequence ID" value="NZ_WIND01000002.1"/>
</dbReference>
<sequence length="273" mass="30932">MHSKSVWLGPFRGPVKLAMIASLVLTGLMVTWLIVTFATGTSEIGMHEMIRPEGQPMVQLMLGLLITALLATSLYFSDHIGAIEPEPQGFFDILSLVTSRLAMMGVVFIVIVMFYEVISRYMFEKPTLWANELSLWIAAFVFLFSGQYAMQQRSHIRIYIIYDMMPRWGQKLSDCISVALIWVFTFGLVWGGYNESRDKLLRMETFGTAWDPPIPATVKPAILFIICLVAIQALSNLIADWNKAPEHHTPADEIDEIEIENIRRTLEGKRDNG</sequence>
<dbReference type="Pfam" id="PF04290">
    <property type="entry name" value="DctQ"/>
    <property type="match status" value="1"/>
</dbReference>
<keyword evidence="4 9" id="KW-0997">Cell inner membrane</keyword>
<comment type="subcellular location">
    <subcellularLocation>
        <location evidence="1 9">Cell inner membrane</location>
        <topology evidence="1 9">Multi-pass membrane protein</topology>
    </subcellularLocation>
</comment>
<dbReference type="AlphaFoldDB" id="A0A6L5YY61"/>
<comment type="caution">
    <text evidence="11">The sequence shown here is derived from an EMBL/GenBank/DDBJ whole genome shotgun (WGS) entry which is preliminary data.</text>
</comment>
<feature type="transmembrane region" description="Helical" evidence="9">
    <location>
        <begin position="58"/>
        <end position="77"/>
    </location>
</feature>
<name>A0A6L5YY61_9RHOB</name>
<evidence type="ECO:0000256" key="4">
    <source>
        <dbReference type="ARBA" id="ARBA00022519"/>
    </source>
</evidence>
<accession>A0A6L5YY61</accession>
<feature type="transmembrane region" description="Helical" evidence="9">
    <location>
        <begin position="221"/>
        <end position="239"/>
    </location>
</feature>
<dbReference type="InterPro" id="IPR055348">
    <property type="entry name" value="DctQ"/>
</dbReference>
<dbReference type="InterPro" id="IPR007387">
    <property type="entry name" value="TRAP_DctQ"/>
</dbReference>
<feature type="transmembrane region" description="Helical" evidence="9">
    <location>
        <begin position="89"/>
        <end position="113"/>
    </location>
</feature>
<feature type="domain" description="Tripartite ATP-independent periplasmic transporters DctQ component" evidence="10">
    <location>
        <begin position="109"/>
        <end position="239"/>
    </location>
</feature>
<gene>
    <name evidence="11" type="ORF">GE300_03905</name>
</gene>
<keyword evidence="6 9" id="KW-1133">Transmembrane helix</keyword>
<dbReference type="GO" id="GO:0005886">
    <property type="term" value="C:plasma membrane"/>
    <property type="evidence" value="ECO:0007669"/>
    <property type="project" value="UniProtKB-SubCell"/>
</dbReference>
<evidence type="ECO:0000256" key="9">
    <source>
        <dbReference type="RuleBase" id="RU369079"/>
    </source>
</evidence>
<feature type="transmembrane region" description="Helical" evidence="9">
    <location>
        <begin position="172"/>
        <end position="193"/>
    </location>
</feature>
<reference evidence="11 12" key="1">
    <citation type="submission" date="2019-10" db="EMBL/GenBank/DDBJ databases">
        <title>Cognatihalovulum marinum gen. nov. sp. nov., a new member of the family Rhodobacteraceae isolated from deep seawater of the Northwest Indian Ocean.</title>
        <authorList>
            <person name="Ruan C."/>
            <person name="Wang J."/>
            <person name="Zheng X."/>
            <person name="Song L."/>
            <person name="Zhu Y."/>
            <person name="Huang Y."/>
            <person name="Lu Z."/>
            <person name="Du W."/>
            <person name="Huang L."/>
            <person name="Dai X."/>
        </authorList>
    </citation>
    <scope>NUCLEOTIDE SEQUENCE [LARGE SCALE GENOMIC DNA]</scope>
    <source>
        <strain evidence="11 12">2CG4</strain>
    </source>
</reference>
<keyword evidence="12" id="KW-1185">Reference proteome</keyword>
<feature type="transmembrane region" description="Helical" evidence="9">
    <location>
        <begin position="20"/>
        <end position="38"/>
    </location>
</feature>
<comment type="caution">
    <text evidence="9">Lacks conserved residue(s) required for the propagation of feature annotation.</text>
</comment>
<evidence type="ECO:0000256" key="2">
    <source>
        <dbReference type="ARBA" id="ARBA00022448"/>
    </source>
</evidence>